<dbReference type="InterPro" id="IPR020904">
    <property type="entry name" value="Sc_DH/Rdtase_CS"/>
</dbReference>
<dbReference type="EMBL" id="CP029347">
    <property type="protein sequence ID" value="AWL11824.1"/>
    <property type="molecule type" value="Genomic_DNA"/>
</dbReference>
<dbReference type="Pfam" id="PF13561">
    <property type="entry name" value="adh_short_C2"/>
    <property type="match status" value="1"/>
</dbReference>
<evidence type="ECO:0000313" key="4">
    <source>
        <dbReference type="Proteomes" id="UP000245728"/>
    </source>
</evidence>
<evidence type="ECO:0000256" key="2">
    <source>
        <dbReference type="ARBA" id="ARBA00023002"/>
    </source>
</evidence>
<dbReference type="OrthoDB" id="9793499at2"/>
<keyword evidence="2 3" id="KW-0560">Oxidoreductase</keyword>
<proteinExistence type="inferred from homology"/>
<name>A0A2S2E2F8_9ALTE</name>
<dbReference type="PRINTS" id="PR00080">
    <property type="entry name" value="SDRFAMILY"/>
</dbReference>
<dbReference type="InterPro" id="IPR002347">
    <property type="entry name" value="SDR_fam"/>
</dbReference>
<dbReference type="RefSeq" id="WP_109339442.1">
    <property type="nucleotide sequence ID" value="NZ_CP029347.1"/>
</dbReference>
<evidence type="ECO:0000256" key="1">
    <source>
        <dbReference type="ARBA" id="ARBA00006484"/>
    </source>
</evidence>
<dbReference type="PANTHER" id="PTHR43639:SF1">
    <property type="entry name" value="SHORT-CHAIN DEHYDROGENASE_REDUCTASE FAMILY PROTEIN"/>
    <property type="match status" value="1"/>
</dbReference>
<dbReference type="PROSITE" id="PS00061">
    <property type="entry name" value="ADH_SHORT"/>
    <property type="match status" value="1"/>
</dbReference>
<dbReference type="SUPFAM" id="SSF51735">
    <property type="entry name" value="NAD(P)-binding Rossmann-fold domains"/>
    <property type="match status" value="1"/>
</dbReference>
<protein>
    <submittedName>
        <fullName evidence="3">Pteridine reductase</fullName>
        <ecNumber evidence="3">1.5.1.33</ecNumber>
    </submittedName>
</protein>
<dbReference type="PANTHER" id="PTHR43639">
    <property type="entry name" value="OXIDOREDUCTASE, SHORT-CHAIN DEHYDROGENASE/REDUCTASE FAMILY (AFU_ORTHOLOGUE AFUA_5G02870)"/>
    <property type="match status" value="1"/>
</dbReference>
<accession>A0A2S2E2F8</accession>
<keyword evidence="4" id="KW-1185">Reference proteome</keyword>
<dbReference type="AlphaFoldDB" id="A0A2S2E2F8"/>
<dbReference type="Gene3D" id="3.40.50.720">
    <property type="entry name" value="NAD(P)-binding Rossmann-like Domain"/>
    <property type="match status" value="1"/>
</dbReference>
<dbReference type="KEGG" id="salh:HMF8227_01346"/>
<gene>
    <name evidence="3" type="primary">ptr1</name>
    <name evidence="3" type="ORF">HMF8227_01346</name>
</gene>
<organism evidence="3 4">
    <name type="scientific">Saliniradius amylolyticus</name>
    <dbReference type="NCBI Taxonomy" id="2183582"/>
    <lineage>
        <taxon>Bacteria</taxon>
        <taxon>Pseudomonadati</taxon>
        <taxon>Pseudomonadota</taxon>
        <taxon>Gammaproteobacteria</taxon>
        <taxon>Alteromonadales</taxon>
        <taxon>Alteromonadaceae</taxon>
        <taxon>Saliniradius</taxon>
    </lineage>
</organism>
<dbReference type="EC" id="1.5.1.33" evidence="3"/>
<dbReference type="Proteomes" id="UP000245728">
    <property type="component" value="Chromosome"/>
</dbReference>
<dbReference type="FunFam" id="3.40.50.720:FF:000084">
    <property type="entry name" value="Short-chain dehydrogenase reductase"/>
    <property type="match status" value="1"/>
</dbReference>
<dbReference type="PRINTS" id="PR00081">
    <property type="entry name" value="GDHRDH"/>
</dbReference>
<dbReference type="NCBIfam" id="NF006598">
    <property type="entry name" value="PRK09135.1"/>
    <property type="match status" value="1"/>
</dbReference>
<sequence length="252" mass="27472">MPLPEHSLPSNAVILITGAAQRLGATLARHLHSKGYRILIHYHRSVEAAEQLRSELEQQRPNSVNTVHGDLTQAASITGIVDQALARFGEVNGLINNASAFYPSPMGEIDEPHWHQLFATNTAAPLLLSQQLRQQLSHHNGCIINITDIYGMTGRAGYSLYCAAKAGLNNLTRSLALELAPRIRVNAIAPGAILWPEPEPNQQEKERMLSEIPLERLGQPMDIAKAAAFLLESEYITGHILKVDGGKSLSGC</sequence>
<evidence type="ECO:0000313" key="3">
    <source>
        <dbReference type="EMBL" id="AWL11824.1"/>
    </source>
</evidence>
<comment type="similarity">
    <text evidence="1">Belongs to the short-chain dehydrogenases/reductases (SDR) family.</text>
</comment>
<dbReference type="InterPro" id="IPR036291">
    <property type="entry name" value="NAD(P)-bd_dom_sf"/>
</dbReference>
<reference evidence="3 4" key="1">
    <citation type="submission" date="2018-05" db="EMBL/GenBank/DDBJ databases">
        <title>Salinimonas sp. HMF8227 Genome sequencing and assembly.</title>
        <authorList>
            <person name="Kang H."/>
            <person name="Kang J."/>
            <person name="Cha I."/>
            <person name="Kim H."/>
            <person name="Joh K."/>
        </authorList>
    </citation>
    <scope>NUCLEOTIDE SEQUENCE [LARGE SCALE GENOMIC DNA]</scope>
    <source>
        <strain evidence="3 4">HMF8227</strain>
    </source>
</reference>
<dbReference type="GO" id="GO:0047040">
    <property type="term" value="F:pteridine reductase activity"/>
    <property type="evidence" value="ECO:0007669"/>
    <property type="project" value="UniProtKB-EC"/>
</dbReference>